<dbReference type="RefSeq" id="WP_214789015.1">
    <property type="nucleotide sequence ID" value="NZ_JANIEL010000015.1"/>
</dbReference>
<dbReference type="SMART" id="SM00740">
    <property type="entry name" value="PASTA"/>
    <property type="match status" value="2"/>
</dbReference>
<dbReference type="Pfam" id="PF03793">
    <property type="entry name" value="PASTA"/>
    <property type="match status" value="1"/>
</dbReference>
<dbReference type="PANTHER" id="PTHR30627:SF26">
    <property type="entry name" value="PENICILLIN-BINDING PROTEIN 2B"/>
    <property type="match status" value="1"/>
</dbReference>
<keyword evidence="4" id="KW-1133">Transmembrane helix</keyword>
<organism evidence="6 7">
    <name type="scientific">Exiguobacterium aestuarii</name>
    <dbReference type="NCBI Taxonomy" id="273527"/>
    <lineage>
        <taxon>Bacteria</taxon>
        <taxon>Bacillati</taxon>
        <taxon>Bacillota</taxon>
        <taxon>Bacilli</taxon>
        <taxon>Bacillales</taxon>
        <taxon>Bacillales Family XII. Incertae Sedis</taxon>
        <taxon>Exiguobacterium</taxon>
    </lineage>
</organism>
<dbReference type="CDD" id="cd06575">
    <property type="entry name" value="PASTA_Pbp2x-like_2"/>
    <property type="match status" value="1"/>
</dbReference>
<dbReference type="CDD" id="cd06576">
    <property type="entry name" value="PASTA_Pbp2x-like_1"/>
    <property type="match status" value="1"/>
</dbReference>
<dbReference type="InterPro" id="IPR050515">
    <property type="entry name" value="Beta-lactam/transpept"/>
</dbReference>
<keyword evidence="3 4" id="KW-0472">Membrane</keyword>
<evidence type="ECO:0000259" key="5">
    <source>
        <dbReference type="PROSITE" id="PS51178"/>
    </source>
</evidence>
<evidence type="ECO:0000256" key="3">
    <source>
        <dbReference type="ARBA" id="ARBA00023136"/>
    </source>
</evidence>
<dbReference type="Gene3D" id="3.40.710.10">
    <property type="entry name" value="DD-peptidase/beta-lactamase superfamily"/>
    <property type="match status" value="1"/>
</dbReference>
<protein>
    <submittedName>
        <fullName evidence="6">Penicillin-binding protein</fullName>
    </submittedName>
</protein>
<dbReference type="PANTHER" id="PTHR30627">
    <property type="entry name" value="PEPTIDOGLYCAN D,D-TRANSPEPTIDASE"/>
    <property type="match status" value="1"/>
</dbReference>
<dbReference type="Pfam" id="PF03717">
    <property type="entry name" value="PBP_dimer"/>
    <property type="match status" value="1"/>
</dbReference>
<name>A0ABW2PL27_9BACL</name>
<dbReference type="EMBL" id="JBHTCE010000001">
    <property type="protein sequence ID" value="MFC7390184.1"/>
    <property type="molecule type" value="Genomic_DNA"/>
</dbReference>
<evidence type="ECO:0000256" key="2">
    <source>
        <dbReference type="ARBA" id="ARBA00007171"/>
    </source>
</evidence>
<sequence>MNSLQQSKKRVAWVAIVCFTPLFLFFVGWFLYLSVTHTYKGENMLAFAEEQRWKAVSTLEAERGEVYDRFGQPIAINIPSYRLVAVLKLGGERVGGKTLMPNEFEEAAKQLATVLPIAEADILKRLEQNVDRGQIEFGVPGRDLTVEQKEEIEAFELPGITFVEEPKRYYPNKVFASSVIGYAQKIDQNGRIELVGELGIEKSLNDILSESYGLYRFEKDLAGRELVSSDEQLKIEPEDGADVQLTIDHRIQQLLETKMNELYEEYEPKNATAIIMDPKTGEIIALSDRPSFDPNTREISSYSNFSVSSRFEPGSTMKIFTLAAAINEGVYNPNELYKSGSYKYGKTVFNDYNITGWGTIPMVEGVWHSSNVAFSILANERLGLSRYEDYFKAFKFDQRTGIDLPGEVNSQFDFESPMNVLITAWGQSTAVTPMQILQATSAIATDGTMKQPHVIKKIVNSETGETIRTTNPKEVGQPITAETAKKTREALDGVVNSDVGTGQLYALDNYQVVGKTGTAQIAENGKYLSGQYIHSFVGMAPEDDPELVMYIAVDRPNSDSSTTGPRIMAPLFKDVMDVALRYRSVEPEKQEKAVEASTKTTSSYIGNNREDAVKEATDSSFNPIVLGDGDEVTAQSPVKGQSYVVGERLLLKTSNSFTMPTLKGWSLRDVKRLATLYQLNLEIDGTGFVTSQSIGKGKPVKTGASLKVKLETPSN</sequence>
<dbReference type="Gene3D" id="2.20.70.70">
    <property type="match status" value="1"/>
</dbReference>
<dbReference type="SUPFAM" id="SSF56519">
    <property type="entry name" value="Penicillin binding protein dimerisation domain"/>
    <property type="match status" value="1"/>
</dbReference>
<dbReference type="PROSITE" id="PS51178">
    <property type="entry name" value="PASTA"/>
    <property type="match status" value="1"/>
</dbReference>
<dbReference type="Proteomes" id="UP001596439">
    <property type="component" value="Unassembled WGS sequence"/>
</dbReference>
<dbReference type="InterPro" id="IPR005311">
    <property type="entry name" value="PBP_dimer"/>
</dbReference>
<dbReference type="InterPro" id="IPR001460">
    <property type="entry name" value="PCN-bd_Tpept"/>
</dbReference>
<evidence type="ECO:0000313" key="6">
    <source>
        <dbReference type="EMBL" id="MFC7390184.1"/>
    </source>
</evidence>
<reference evidence="7" key="1">
    <citation type="journal article" date="2019" name="Int. J. Syst. Evol. Microbiol.">
        <title>The Global Catalogue of Microorganisms (GCM) 10K type strain sequencing project: providing services to taxonomists for standard genome sequencing and annotation.</title>
        <authorList>
            <consortium name="The Broad Institute Genomics Platform"/>
            <consortium name="The Broad Institute Genome Sequencing Center for Infectious Disease"/>
            <person name="Wu L."/>
            <person name="Ma J."/>
        </authorList>
    </citation>
    <scope>NUCLEOTIDE SEQUENCE [LARGE SCALE GENOMIC DNA]</scope>
    <source>
        <strain evidence="7">CCUG 55590</strain>
    </source>
</reference>
<dbReference type="InterPro" id="IPR012338">
    <property type="entry name" value="Beta-lactam/transpept-like"/>
</dbReference>
<comment type="caution">
    <text evidence="6">The sequence shown here is derived from an EMBL/GenBank/DDBJ whole genome shotgun (WGS) entry which is preliminary data.</text>
</comment>
<feature type="transmembrane region" description="Helical" evidence="4">
    <location>
        <begin position="12"/>
        <end position="32"/>
    </location>
</feature>
<keyword evidence="7" id="KW-1185">Reference proteome</keyword>
<accession>A0ABW2PL27</accession>
<dbReference type="InterPro" id="IPR005543">
    <property type="entry name" value="PASTA_dom"/>
</dbReference>
<evidence type="ECO:0000256" key="4">
    <source>
        <dbReference type="SAM" id="Phobius"/>
    </source>
</evidence>
<keyword evidence="4" id="KW-0812">Transmembrane</keyword>
<comment type="subcellular location">
    <subcellularLocation>
        <location evidence="1">Membrane</location>
    </subcellularLocation>
</comment>
<dbReference type="Gene3D" id="3.30.70.2110">
    <property type="match status" value="1"/>
</dbReference>
<dbReference type="Gene3D" id="3.90.1310.10">
    <property type="entry name" value="Penicillin-binding protein 2a (Domain 2)"/>
    <property type="match status" value="1"/>
</dbReference>
<comment type="similarity">
    <text evidence="2">Belongs to the transpeptidase family.</text>
</comment>
<dbReference type="Pfam" id="PF00905">
    <property type="entry name" value="Transpeptidase"/>
    <property type="match status" value="1"/>
</dbReference>
<gene>
    <name evidence="6" type="ORF">ACFQO8_08490</name>
</gene>
<evidence type="ECO:0000313" key="7">
    <source>
        <dbReference type="Proteomes" id="UP001596439"/>
    </source>
</evidence>
<dbReference type="SUPFAM" id="SSF56601">
    <property type="entry name" value="beta-lactamase/transpeptidase-like"/>
    <property type="match status" value="1"/>
</dbReference>
<evidence type="ECO:0000256" key="1">
    <source>
        <dbReference type="ARBA" id="ARBA00004370"/>
    </source>
</evidence>
<dbReference type="InterPro" id="IPR036138">
    <property type="entry name" value="PBP_dimer_sf"/>
</dbReference>
<proteinExistence type="inferred from homology"/>
<feature type="domain" description="PASTA" evidence="5">
    <location>
        <begin position="653"/>
        <end position="712"/>
    </location>
</feature>
<dbReference type="SUPFAM" id="SSF54184">
    <property type="entry name" value="Penicillin-binding protein 2x (pbp-2x), c-terminal domain"/>
    <property type="match status" value="2"/>
</dbReference>